<gene>
    <name evidence="1" type="ORF">RR48_00192</name>
</gene>
<reference evidence="1 2" key="1">
    <citation type="journal article" date="2015" name="Nat. Commun.">
        <title>Outbred genome sequencing and CRISPR/Cas9 gene editing in butterflies.</title>
        <authorList>
            <person name="Li X."/>
            <person name="Fan D."/>
            <person name="Zhang W."/>
            <person name="Liu G."/>
            <person name="Zhang L."/>
            <person name="Zhao L."/>
            <person name="Fang X."/>
            <person name="Chen L."/>
            <person name="Dong Y."/>
            <person name="Chen Y."/>
            <person name="Ding Y."/>
            <person name="Zhao R."/>
            <person name="Feng M."/>
            <person name="Zhu Y."/>
            <person name="Feng Y."/>
            <person name="Jiang X."/>
            <person name="Zhu D."/>
            <person name="Xiang H."/>
            <person name="Feng X."/>
            <person name="Li S."/>
            <person name="Wang J."/>
            <person name="Zhang G."/>
            <person name="Kronforst M.R."/>
            <person name="Wang W."/>
        </authorList>
    </citation>
    <scope>NUCLEOTIDE SEQUENCE [LARGE SCALE GENOMIC DNA]</scope>
    <source>
        <strain evidence="1">Ya'a_city_454_Pm</strain>
        <tissue evidence="1">Whole body</tissue>
    </source>
</reference>
<organism evidence="1 2">
    <name type="scientific">Papilio machaon</name>
    <name type="common">Old World swallowtail butterfly</name>
    <dbReference type="NCBI Taxonomy" id="76193"/>
    <lineage>
        <taxon>Eukaryota</taxon>
        <taxon>Metazoa</taxon>
        <taxon>Ecdysozoa</taxon>
        <taxon>Arthropoda</taxon>
        <taxon>Hexapoda</taxon>
        <taxon>Insecta</taxon>
        <taxon>Pterygota</taxon>
        <taxon>Neoptera</taxon>
        <taxon>Endopterygota</taxon>
        <taxon>Lepidoptera</taxon>
        <taxon>Glossata</taxon>
        <taxon>Ditrysia</taxon>
        <taxon>Papilionoidea</taxon>
        <taxon>Papilionidae</taxon>
        <taxon>Papilioninae</taxon>
        <taxon>Papilio</taxon>
    </lineage>
</organism>
<evidence type="ECO:0000313" key="2">
    <source>
        <dbReference type="Proteomes" id="UP000053240"/>
    </source>
</evidence>
<dbReference type="EMBL" id="LADJ01050761">
    <property type="protein sequence ID" value="KPJ21494.1"/>
    <property type="molecule type" value="Genomic_DNA"/>
</dbReference>
<comment type="caution">
    <text evidence="1">The sequence shown here is derived from an EMBL/GenBank/DDBJ whole genome shotgun (WGS) entry which is preliminary data.</text>
</comment>
<accession>A0A0N0PFP8</accession>
<dbReference type="InParanoid" id="A0A0N0PFP8"/>
<keyword evidence="2" id="KW-1185">Reference proteome</keyword>
<dbReference type="AlphaFoldDB" id="A0A0N0PFP8"/>
<protein>
    <submittedName>
        <fullName evidence="1">Uncharacterized protein</fullName>
    </submittedName>
</protein>
<evidence type="ECO:0000313" key="1">
    <source>
        <dbReference type="EMBL" id="KPJ21494.1"/>
    </source>
</evidence>
<dbReference type="Proteomes" id="UP000053240">
    <property type="component" value="Unassembled WGS sequence"/>
</dbReference>
<name>A0A0N0PFP8_PAPMA</name>
<sequence length="89" mass="9300">MSECGACRVGRVVSCGACRVGRVVWGVSCGACRAGRVVWGVSCGACRVGRVVWGVLHIVVSFILFDTTEITICIKTSVTSVGTLTVTFS</sequence>
<proteinExistence type="predicted"/>